<evidence type="ECO:0000259" key="10">
    <source>
        <dbReference type="Pfam" id="PF03948"/>
    </source>
</evidence>
<name>A0A1M4X1A8_9CLOT</name>
<organism evidence="11 12">
    <name type="scientific">Clostridium fallax</name>
    <dbReference type="NCBI Taxonomy" id="1533"/>
    <lineage>
        <taxon>Bacteria</taxon>
        <taxon>Bacillati</taxon>
        <taxon>Bacillota</taxon>
        <taxon>Clostridia</taxon>
        <taxon>Eubacteriales</taxon>
        <taxon>Clostridiaceae</taxon>
        <taxon>Clostridium</taxon>
    </lineage>
</organism>
<keyword evidence="12" id="KW-1185">Reference proteome</keyword>
<gene>
    <name evidence="7" type="primary">rplI</name>
    <name evidence="11" type="ORF">SAMN05443638_11541</name>
</gene>
<dbReference type="AlphaFoldDB" id="A0A1M4X1A8"/>
<dbReference type="InterPro" id="IPR000244">
    <property type="entry name" value="Ribosomal_bL9"/>
</dbReference>
<dbReference type="InterPro" id="IPR009027">
    <property type="entry name" value="Ribosomal_bL9/RNase_H1_N"/>
</dbReference>
<dbReference type="Gene3D" id="3.40.5.10">
    <property type="entry name" value="Ribosomal protein L9, N-terminal domain"/>
    <property type="match status" value="1"/>
</dbReference>
<evidence type="ECO:0000256" key="2">
    <source>
        <dbReference type="ARBA" id="ARBA00022730"/>
    </source>
</evidence>
<dbReference type="EMBL" id="FQVM01000015">
    <property type="protein sequence ID" value="SHE87279.1"/>
    <property type="molecule type" value="Genomic_DNA"/>
</dbReference>
<dbReference type="Proteomes" id="UP000184035">
    <property type="component" value="Unassembled WGS sequence"/>
</dbReference>
<keyword evidence="5 7" id="KW-0687">Ribonucleoprotein</keyword>
<evidence type="ECO:0000256" key="3">
    <source>
        <dbReference type="ARBA" id="ARBA00022884"/>
    </source>
</evidence>
<dbReference type="Pfam" id="PF03948">
    <property type="entry name" value="Ribosomal_L9_C"/>
    <property type="match status" value="1"/>
</dbReference>
<dbReference type="InterPro" id="IPR020594">
    <property type="entry name" value="Ribosomal_bL9_bac/chp"/>
</dbReference>
<dbReference type="OrthoDB" id="9788336at2"/>
<evidence type="ECO:0000313" key="12">
    <source>
        <dbReference type="Proteomes" id="UP000184035"/>
    </source>
</evidence>
<dbReference type="RefSeq" id="WP_072896277.1">
    <property type="nucleotide sequence ID" value="NZ_FQVM01000015.1"/>
</dbReference>
<reference evidence="11 12" key="1">
    <citation type="submission" date="2016-11" db="EMBL/GenBank/DDBJ databases">
        <authorList>
            <person name="Jaros S."/>
            <person name="Januszkiewicz K."/>
            <person name="Wedrychowicz H."/>
        </authorList>
    </citation>
    <scope>NUCLEOTIDE SEQUENCE [LARGE SCALE GENOMIC DNA]</scope>
    <source>
        <strain evidence="11 12">DSM 2631</strain>
    </source>
</reference>
<evidence type="ECO:0000256" key="1">
    <source>
        <dbReference type="ARBA" id="ARBA00010605"/>
    </source>
</evidence>
<dbReference type="GO" id="GO:0003735">
    <property type="term" value="F:structural constituent of ribosome"/>
    <property type="evidence" value="ECO:0007669"/>
    <property type="project" value="InterPro"/>
</dbReference>
<evidence type="ECO:0000256" key="6">
    <source>
        <dbReference type="ARBA" id="ARBA00035292"/>
    </source>
</evidence>
<dbReference type="GO" id="GO:1990904">
    <property type="term" value="C:ribonucleoprotein complex"/>
    <property type="evidence" value="ECO:0007669"/>
    <property type="project" value="UniProtKB-KW"/>
</dbReference>
<dbReference type="HAMAP" id="MF_00503">
    <property type="entry name" value="Ribosomal_bL9"/>
    <property type="match status" value="1"/>
</dbReference>
<protein>
    <recommendedName>
        <fullName evidence="6 7">Large ribosomal subunit protein bL9</fullName>
    </recommendedName>
</protein>
<comment type="function">
    <text evidence="7">Binds to the 23S rRNA.</text>
</comment>
<dbReference type="GO" id="GO:0006412">
    <property type="term" value="P:translation"/>
    <property type="evidence" value="ECO:0007669"/>
    <property type="project" value="UniProtKB-UniRule"/>
</dbReference>
<dbReference type="SUPFAM" id="SSF55653">
    <property type="entry name" value="Ribosomal protein L9 C-domain"/>
    <property type="match status" value="1"/>
</dbReference>
<dbReference type="Pfam" id="PF01281">
    <property type="entry name" value="Ribosomal_L9_N"/>
    <property type="match status" value="1"/>
</dbReference>
<keyword evidence="2 7" id="KW-0699">rRNA-binding</keyword>
<evidence type="ECO:0000256" key="7">
    <source>
        <dbReference type="HAMAP-Rule" id="MF_00503"/>
    </source>
</evidence>
<dbReference type="GO" id="GO:0005840">
    <property type="term" value="C:ribosome"/>
    <property type="evidence" value="ECO:0007669"/>
    <property type="project" value="UniProtKB-KW"/>
</dbReference>
<proteinExistence type="inferred from homology"/>
<dbReference type="FunFam" id="3.40.5.10:FF:000002">
    <property type="entry name" value="50S ribosomal protein L9"/>
    <property type="match status" value="1"/>
</dbReference>
<dbReference type="InterPro" id="IPR036791">
    <property type="entry name" value="Ribosomal_bL9_C_sf"/>
</dbReference>
<comment type="similarity">
    <text evidence="1 7">Belongs to the bacterial ribosomal protein bL9 family.</text>
</comment>
<dbReference type="STRING" id="1533.SAMN05443638_11541"/>
<dbReference type="Gene3D" id="3.10.430.100">
    <property type="entry name" value="Ribosomal protein L9, C-terminal domain"/>
    <property type="match status" value="1"/>
</dbReference>
<dbReference type="SUPFAM" id="SSF55658">
    <property type="entry name" value="L9 N-domain-like"/>
    <property type="match status" value="1"/>
</dbReference>
<dbReference type="GO" id="GO:0019843">
    <property type="term" value="F:rRNA binding"/>
    <property type="evidence" value="ECO:0007669"/>
    <property type="project" value="UniProtKB-UniRule"/>
</dbReference>
<feature type="domain" description="Large ribosomal subunit protein bL9 C-terminal" evidence="10">
    <location>
        <begin position="63"/>
        <end position="145"/>
    </location>
</feature>
<evidence type="ECO:0000313" key="11">
    <source>
        <dbReference type="EMBL" id="SHE87279.1"/>
    </source>
</evidence>
<sequence length="148" mass="16498">MKVILLQDVKKLGKKGDVINTSDGYARNYLFPRKLAEEATDSNLHVLNAKKETERRKKLAELEAAQKLAGELKNKEIKINAKAGENGRLFGAITSKDVAELIKKQFNVDVDKKKIVMDTIKVSGTFEIEVKLYPEVSTKMKVVIAPVA</sequence>
<accession>A0A1M4X1A8</accession>
<keyword evidence="3 7" id="KW-0694">RNA-binding</keyword>
<evidence type="ECO:0000256" key="5">
    <source>
        <dbReference type="ARBA" id="ARBA00023274"/>
    </source>
</evidence>
<evidence type="ECO:0000256" key="4">
    <source>
        <dbReference type="ARBA" id="ARBA00022980"/>
    </source>
</evidence>
<evidence type="ECO:0000259" key="9">
    <source>
        <dbReference type="Pfam" id="PF01281"/>
    </source>
</evidence>
<keyword evidence="8" id="KW-0175">Coiled coil</keyword>
<dbReference type="InterPro" id="IPR020069">
    <property type="entry name" value="Ribosomal_bL9_C"/>
</dbReference>
<feature type="coiled-coil region" evidence="8">
    <location>
        <begin position="48"/>
        <end position="75"/>
    </location>
</feature>
<keyword evidence="4 7" id="KW-0689">Ribosomal protein</keyword>
<dbReference type="NCBIfam" id="TIGR00158">
    <property type="entry name" value="L9"/>
    <property type="match status" value="1"/>
</dbReference>
<feature type="domain" description="Ribosomal protein L9" evidence="9">
    <location>
        <begin position="1"/>
        <end position="45"/>
    </location>
</feature>
<dbReference type="InterPro" id="IPR020070">
    <property type="entry name" value="Ribosomal_bL9_N"/>
</dbReference>
<evidence type="ECO:0000256" key="8">
    <source>
        <dbReference type="SAM" id="Coils"/>
    </source>
</evidence>
<dbReference type="PANTHER" id="PTHR21368">
    <property type="entry name" value="50S RIBOSOMAL PROTEIN L9"/>
    <property type="match status" value="1"/>
</dbReference>
<dbReference type="InterPro" id="IPR036935">
    <property type="entry name" value="Ribosomal_bL9_N_sf"/>
</dbReference>